<reference evidence="2" key="1">
    <citation type="journal article" date="2019" name="bioRxiv">
        <title>The Genome of the Zebra Mussel, Dreissena polymorpha: A Resource for Invasive Species Research.</title>
        <authorList>
            <person name="McCartney M.A."/>
            <person name="Auch B."/>
            <person name="Kono T."/>
            <person name="Mallez S."/>
            <person name="Zhang Y."/>
            <person name="Obille A."/>
            <person name="Becker A."/>
            <person name="Abrahante J.E."/>
            <person name="Garbe J."/>
            <person name="Badalamenti J.P."/>
            <person name="Herman A."/>
            <person name="Mangelson H."/>
            <person name="Liachko I."/>
            <person name="Sullivan S."/>
            <person name="Sone E.D."/>
            <person name="Koren S."/>
            <person name="Silverstein K.A.T."/>
            <person name="Beckman K.B."/>
            <person name="Gohl D.M."/>
        </authorList>
    </citation>
    <scope>NUCLEOTIDE SEQUENCE</scope>
    <source>
        <strain evidence="2">Duluth1</strain>
        <tissue evidence="2">Whole animal</tissue>
    </source>
</reference>
<dbReference type="EMBL" id="JAIWYP010000003">
    <property type="protein sequence ID" value="KAH3857987.1"/>
    <property type="molecule type" value="Genomic_DNA"/>
</dbReference>
<protein>
    <submittedName>
        <fullName evidence="2">Uncharacterized protein</fullName>
    </submittedName>
</protein>
<sequence length="94" mass="10871">MCPTIIIILHGCSLRTTERQHKGEPARDERRTELHADVHEVMYARRDGQSVTRMGYEYIRQTYRQTYIQRQTDGLAGGRSGRQEDMQAGSQTCI</sequence>
<proteinExistence type="predicted"/>
<comment type="caution">
    <text evidence="2">The sequence shown here is derived from an EMBL/GenBank/DDBJ whole genome shotgun (WGS) entry which is preliminary data.</text>
</comment>
<reference evidence="2" key="2">
    <citation type="submission" date="2020-11" db="EMBL/GenBank/DDBJ databases">
        <authorList>
            <person name="McCartney M.A."/>
            <person name="Auch B."/>
            <person name="Kono T."/>
            <person name="Mallez S."/>
            <person name="Becker A."/>
            <person name="Gohl D.M."/>
            <person name="Silverstein K.A.T."/>
            <person name="Koren S."/>
            <person name="Bechman K.B."/>
            <person name="Herman A."/>
            <person name="Abrahante J.E."/>
            <person name="Garbe J."/>
        </authorList>
    </citation>
    <scope>NUCLEOTIDE SEQUENCE</scope>
    <source>
        <strain evidence="2">Duluth1</strain>
        <tissue evidence="2">Whole animal</tissue>
    </source>
</reference>
<accession>A0A9D4R8T4</accession>
<name>A0A9D4R8T4_DREPO</name>
<organism evidence="2 3">
    <name type="scientific">Dreissena polymorpha</name>
    <name type="common">Zebra mussel</name>
    <name type="synonym">Mytilus polymorpha</name>
    <dbReference type="NCBI Taxonomy" id="45954"/>
    <lineage>
        <taxon>Eukaryota</taxon>
        <taxon>Metazoa</taxon>
        <taxon>Spiralia</taxon>
        <taxon>Lophotrochozoa</taxon>
        <taxon>Mollusca</taxon>
        <taxon>Bivalvia</taxon>
        <taxon>Autobranchia</taxon>
        <taxon>Heteroconchia</taxon>
        <taxon>Euheterodonta</taxon>
        <taxon>Imparidentia</taxon>
        <taxon>Neoheterodontei</taxon>
        <taxon>Myida</taxon>
        <taxon>Dreissenoidea</taxon>
        <taxon>Dreissenidae</taxon>
        <taxon>Dreissena</taxon>
    </lineage>
</organism>
<evidence type="ECO:0000256" key="1">
    <source>
        <dbReference type="SAM" id="MobiDB-lite"/>
    </source>
</evidence>
<gene>
    <name evidence="2" type="ORF">DPMN_100606</name>
</gene>
<keyword evidence="3" id="KW-1185">Reference proteome</keyword>
<evidence type="ECO:0000313" key="3">
    <source>
        <dbReference type="Proteomes" id="UP000828390"/>
    </source>
</evidence>
<evidence type="ECO:0000313" key="2">
    <source>
        <dbReference type="EMBL" id="KAH3857987.1"/>
    </source>
</evidence>
<dbReference type="Proteomes" id="UP000828390">
    <property type="component" value="Unassembled WGS sequence"/>
</dbReference>
<dbReference type="AlphaFoldDB" id="A0A9D4R8T4"/>
<feature type="region of interest" description="Disordered" evidence="1">
    <location>
        <begin position="70"/>
        <end position="94"/>
    </location>
</feature>